<dbReference type="AlphaFoldDB" id="A0A939IT95"/>
<feature type="domain" description="Adenosine deaminase" evidence="8">
    <location>
        <begin position="7"/>
        <end position="327"/>
    </location>
</feature>
<dbReference type="PANTHER" id="PTHR11409">
    <property type="entry name" value="ADENOSINE DEAMINASE"/>
    <property type="match status" value="1"/>
</dbReference>
<keyword evidence="6" id="KW-0862">Zinc</keyword>
<evidence type="ECO:0000313" key="9">
    <source>
        <dbReference type="EMBL" id="MBN7827236.1"/>
    </source>
</evidence>
<dbReference type="GO" id="GO:0009117">
    <property type="term" value="P:nucleotide metabolic process"/>
    <property type="evidence" value="ECO:0007669"/>
    <property type="project" value="UniProtKB-KW"/>
</dbReference>
<comment type="cofactor">
    <cofactor evidence="1">
        <name>Zn(2+)</name>
        <dbReference type="ChEBI" id="CHEBI:29105"/>
    </cofactor>
</comment>
<dbReference type="InterPro" id="IPR006330">
    <property type="entry name" value="Ado/ade_deaminase"/>
</dbReference>
<evidence type="ECO:0000256" key="1">
    <source>
        <dbReference type="ARBA" id="ARBA00001947"/>
    </source>
</evidence>
<dbReference type="GO" id="GO:0046872">
    <property type="term" value="F:metal ion binding"/>
    <property type="evidence" value="ECO:0007669"/>
    <property type="project" value="UniProtKB-KW"/>
</dbReference>
<comment type="caution">
    <text evidence="9">The sequence shown here is derived from an EMBL/GenBank/DDBJ whole genome shotgun (WGS) entry which is preliminary data.</text>
</comment>
<evidence type="ECO:0000256" key="2">
    <source>
        <dbReference type="ARBA" id="ARBA00006676"/>
    </source>
</evidence>
<dbReference type="EC" id="3.5.4.4" evidence="3"/>
<protein>
    <recommendedName>
        <fullName evidence="3">adenosine deaminase</fullName>
        <ecNumber evidence="3">3.5.4.4</ecNumber>
    </recommendedName>
</protein>
<dbReference type="Proteomes" id="UP000664654">
    <property type="component" value="Unassembled WGS sequence"/>
</dbReference>
<keyword evidence="5 9" id="KW-0378">Hydrolase</keyword>
<evidence type="ECO:0000259" key="8">
    <source>
        <dbReference type="Pfam" id="PF00962"/>
    </source>
</evidence>
<keyword evidence="4" id="KW-0479">Metal-binding</keyword>
<evidence type="ECO:0000256" key="7">
    <source>
        <dbReference type="ARBA" id="ARBA00023080"/>
    </source>
</evidence>
<evidence type="ECO:0000256" key="3">
    <source>
        <dbReference type="ARBA" id="ARBA00012784"/>
    </source>
</evidence>
<gene>
    <name evidence="9" type="primary">add</name>
    <name evidence="9" type="ORF">J0A66_18535</name>
</gene>
<keyword evidence="10" id="KW-1185">Reference proteome</keyword>
<dbReference type="GO" id="GO:0005829">
    <property type="term" value="C:cytosol"/>
    <property type="evidence" value="ECO:0007669"/>
    <property type="project" value="TreeGrafter"/>
</dbReference>
<reference evidence="9" key="1">
    <citation type="submission" date="2021-03" db="EMBL/GenBank/DDBJ databases">
        <title>novel species isolated from a fishpond in China.</title>
        <authorList>
            <person name="Lu H."/>
            <person name="Cai Z."/>
        </authorList>
    </citation>
    <scope>NUCLEOTIDE SEQUENCE</scope>
    <source>
        <strain evidence="9">JCM 30855</strain>
    </source>
</reference>
<dbReference type="SUPFAM" id="SSF51556">
    <property type="entry name" value="Metallo-dependent hydrolases"/>
    <property type="match status" value="1"/>
</dbReference>
<dbReference type="PANTHER" id="PTHR11409:SF43">
    <property type="entry name" value="ADENOSINE DEAMINASE"/>
    <property type="match status" value="1"/>
</dbReference>
<organism evidence="9 10">
    <name type="scientific">Bowmanella dokdonensis</name>
    <dbReference type="NCBI Taxonomy" id="751969"/>
    <lineage>
        <taxon>Bacteria</taxon>
        <taxon>Pseudomonadati</taxon>
        <taxon>Pseudomonadota</taxon>
        <taxon>Gammaproteobacteria</taxon>
        <taxon>Alteromonadales</taxon>
        <taxon>Alteromonadaceae</taxon>
        <taxon>Bowmanella</taxon>
    </lineage>
</organism>
<evidence type="ECO:0000256" key="4">
    <source>
        <dbReference type="ARBA" id="ARBA00022723"/>
    </source>
</evidence>
<dbReference type="InterPro" id="IPR001365">
    <property type="entry name" value="A_deaminase_dom"/>
</dbReference>
<comment type="similarity">
    <text evidence="2">Belongs to the metallo-dependent hydrolases superfamily. Adenosine and AMP deaminases family.</text>
</comment>
<sequence length="335" mass="37313">MINPDVPLVDLHRHLDGNIRPRTIWELSQQHGIRLPANSYEELLPLAQVQEQTSDLLAFLQKLDYGVAVLADVNACYRVAMENMEDAHDSGLDYVELRFSPYYMARAFNLDMVQVVEAVIEGVRSGSEKFGIQANLIGILSRTFGAYTCRQELDALLACKEHITALDLAGDELGYPAELFLEHFRLARDAGWNITVHAGEADGPQSIWNAIEKLGATRIGHGVAATRDDRLMEYMAKHRIAVESCPTSNYQTATVKAIKDSPMPLFLERGLCVTLNTDDPAVSNINLENEYRVAKEIIGLNDAQLEQVQRNGVEAAFISDAERKALYARKTIPIT</sequence>
<evidence type="ECO:0000256" key="5">
    <source>
        <dbReference type="ARBA" id="ARBA00022801"/>
    </source>
</evidence>
<keyword evidence="7" id="KW-0546">Nucleotide metabolism</keyword>
<name>A0A939IT95_9ALTE</name>
<dbReference type="GO" id="GO:0046103">
    <property type="term" value="P:inosine biosynthetic process"/>
    <property type="evidence" value="ECO:0007669"/>
    <property type="project" value="TreeGrafter"/>
</dbReference>
<proteinExistence type="inferred from homology"/>
<dbReference type="RefSeq" id="WP_206575388.1">
    <property type="nucleotide sequence ID" value="NZ_JAFKCV010000015.1"/>
</dbReference>
<dbReference type="GO" id="GO:0043103">
    <property type="term" value="P:hypoxanthine salvage"/>
    <property type="evidence" value="ECO:0007669"/>
    <property type="project" value="TreeGrafter"/>
</dbReference>
<evidence type="ECO:0000313" key="10">
    <source>
        <dbReference type="Proteomes" id="UP000664654"/>
    </source>
</evidence>
<dbReference type="InterPro" id="IPR032466">
    <property type="entry name" value="Metal_Hydrolase"/>
</dbReference>
<dbReference type="GO" id="GO:0004000">
    <property type="term" value="F:adenosine deaminase activity"/>
    <property type="evidence" value="ECO:0007669"/>
    <property type="project" value="TreeGrafter"/>
</dbReference>
<dbReference type="EMBL" id="JAFKCV010000015">
    <property type="protein sequence ID" value="MBN7827236.1"/>
    <property type="molecule type" value="Genomic_DNA"/>
</dbReference>
<dbReference type="FunFam" id="3.20.20.140:FF:000009">
    <property type="entry name" value="Adenosine deaminase"/>
    <property type="match status" value="1"/>
</dbReference>
<dbReference type="Gene3D" id="3.20.20.140">
    <property type="entry name" value="Metal-dependent hydrolases"/>
    <property type="match status" value="1"/>
</dbReference>
<evidence type="ECO:0000256" key="6">
    <source>
        <dbReference type="ARBA" id="ARBA00022833"/>
    </source>
</evidence>
<dbReference type="Pfam" id="PF00962">
    <property type="entry name" value="A_deaminase"/>
    <property type="match status" value="1"/>
</dbReference>
<dbReference type="CDD" id="cd01320">
    <property type="entry name" value="ADA"/>
    <property type="match status" value="1"/>
</dbReference>
<dbReference type="NCBIfam" id="NF006846">
    <property type="entry name" value="PRK09358.1-1"/>
    <property type="match status" value="1"/>
</dbReference>
<dbReference type="GO" id="GO:0006154">
    <property type="term" value="P:adenosine catabolic process"/>
    <property type="evidence" value="ECO:0007669"/>
    <property type="project" value="TreeGrafter"/>
</dbReference>
<accession>A0A939IT95</accession>
<dbReference type="NCBIfam" id="TIGR01430">
    <property type="entry name" value="aden_deam"/>
    <property type="match status" value="1"/>
</dbReference>